<proteinExistence type="predicted"/>
<accession>A0ACC5W1Q5</accession>
<evidence type="ECO:0000313" key="1">
    <source>
        <dbReference type="EMBL" id="MBZ7974565.1"/>
    </source>
</evidence>
<comment type="caution">
    <text evidence="1">The sequence shown here is derived from an EMBL/GenBank/DDBJ whole genome shotgun (WGS) entry which is preliminary data.</text>
</comment>
<protein>
    <submittedName>
        <fullName evidence="1">Glycosyltransferase family 2 protein</fullName>
    </submittedName>
</protein>
<evidence type="ECO:0000313" key="2">
    <source>
        <dbReference type="Proteomes" id="UP001319828"/>
    </source>
</evidence>
<sequence>MPKISIILPTYNVEPYIERALQSCINQTFKDIEIIVVDDCGHDKSIEIAKDYANKDERIKIIHNEKNLGTFASRNIGVFNLNADYIMFLDPDDYLELNACEICLINIKDNNLLQFGFKKNENSEIDLIYPKMKDYKEFKKYISYFYFTPWNLCSLMIKRDFFCKKIQNFDYKFVYTEDMLVYISLINEKMIFIKDCLYNYIIHESSISKENDEKYNTYLANLDFTLSMIEKMDLSKNILRYYSYFIKMNIYQFLYKSHKISYLKYKFFKKKEKFKKICYILLFKISRLRRYR</sequence>
<dbReference type="Proteomes" id="UP001319828">
    <property type="component" value="Unassembled WGS sequence"/>
</dbReference>
<organism evidence="1 2">
    <name type="scientific">Campylobacter molothri</name>
    <dbReference type="NCBI Taxonomy" id="1032242"/>
    <lineage>
        <taxon>Bacteria</taxon>
        <taxon>Pseudomonadati</taxon>
        <taxon>Campylobacterota</taxon>
        <taxon>Epsilonproteobacteria</taxon>
        <taxon>Campylobacterales</taxon>
        <taxon>Campylobacteraceae</taxon>
        <taxon>Campylobacter</taxon>
    </lineage>
</organism>
<reference evidence="1" key="1">
    <citation type="submission" date="2020-07" db="EMBL/GenBank/DDBJ databases">
        <title>Campylobacter molothri sp. nov. isolated from wild birds.</title>
        <authorList>
            <person name="Miller W.G."/>
            <person name="Chapman M.H."/>
            <person name="Yee E."/>
            <person name="Lopes B.S."/>
            <person name="Forbes K.J."/>
        </authorList>
    </citation>
    <scope>NUCLEOTIDE SEQUENCE</scope>
    <source>
        <strain evidence="1">RM9754</strain>
    </source>
</reference>
<name>A0ACC5W1Q5_9BACT</name>
<dbReference type="EMBL" id="JACHUQ010000005">
    <property type="protein sequence ID" value="MBZ7974565.1"/>
    <property type="molecule type" value="Genomic_DNA"/>
</dbReference>
<gene>
    <name evidence="1" type="ORF">H2252_04145</name>
</gene>
<keyword evidence="2" id="KW-1185">Reference proteome</keyword>